<protein>
    <submittedName>
        <fullName evidence="1">Uncharacterized protein</fullName>
    </submittedName>
</protein>
<evidence type="ECO:0000313" key="2">
    <source>
        <dbReference type="Proteomes" id="UP000266340"/>
    </source>
</evidence>
<organism evidence="1 2">
    <name type="scientific">Cohnella faecalis</name>
    <dbReference type="NCBI Taxonomy" id="2315694"/>
    <lineage>
        <taxon>Bacteria</taxon>
        <taxon>Bacillati</taxon>
        <taxon>Bacillota</taxon>
        <taxon>Bacilli</taxon>
        <taxon>Bacillales</taxon>
        <taxon>Paenibacillaceae</taxon>
        <taxon>Cohnella</taxon>
    </lineage>
</organism>
<dbReference type="Proteomes" id="UP000266340">
    <property type="component" value="Unassembled WGS sequence"/>
</dbReference>
<reference evidence="1 2" key="1">
    <citation type="submission" date="2018-09" db="EMBL/GenBank/DDBJ databases">
        <title>Cohnella cavernae sp. nov., isolated from a karst cave.</title>
        <authorList>
            <person name="Zhu H."/>
        </authorList>
    </citation>
    <scope>NUCLEOTIDE SEQUENCE [LARGE SCALE GENOMIC DNA]</scope>
    <source>
        <strain evidence="1 2">K2E09-144</strain>
    </source>
</reference>
<sequence length="144" mass="15949">MKVRLNPVVTLDNGLTFTDWNGRFDVSDPEVLQVQSNGLVVPGQTGRTHVTYRGFETSAGKDIAVIPSLSDLVRVTFRIQVPTDTPAKDALYVGRLAIPRLSERLFGGAFQLPRDTAIRFKIATDNGLRERKKMEGPFRIGFCG</sequence>
<accession>A0A398CCS5</accession>
<evidence type="ECO:0000313" key="1">
    <source>
        <dbReference type="EMBL" id="RIE00215.1"/>
    </source>
</evidence>
<keyword evidence="2" id="KW-1185">Reference proteome</keyword>
<dbReference type="EMBL" id="QXJM01000063">
    <property type="protein sequence ID" value="RIE00215.1"/>
    <property type="molecule type" value="Genomic_DNA"/>
</dbReference>
<comment type="caution">
    <text evidence="1">The sequence shown here is derived from an EMBL/GenBank/DDBJ whole genome shotgun (WGS) entry which is preliminary data.</text>
</comment>
<proteinExistence type="predicted"/>
<dbReference type="AlphaFoldDB" id="A0A398CCS5"/>
<name>A0A398CCS5_9BACL</name>
<gene>
    <name evidence="1" type="ORF">D3H35_29720</name>
</gene>